<dbReference type="PANTHER" id="PTHR36173:SF1">
    <property type="entry name" value="RIBONUCLEASE VAPC22"/>
    <property type="match status" value="1"/>
</dbReference>
<organism evidence="2 3">
    <name type="scientific">Leptospira hartskeerlii</name>
    <dbReference type="NCBI Taxonomy" id="2023177"/>
    <lineage>
        <taxon>Bacteria</taxon>
        <taxon>Pseudomonadati</taxon>
        <taxon>Spirochaetota</taxon>
        <taxon>Spirochaetia</taxon>
        <taxon>Leptospirales</taxon>
        <taxon>Leptospiraceae</taxon>
        <taxon>Leptospira</taxon>
    </lineage>
</organism>
<dbReference type="Gene3D" id="3.40.50.1010">
    <property type="entry name" value="5'-nuclease"/>
    <property type="match status" value="1"/>
</dbReference>
<dbReference type="InterPro" id="IPR002716">
    <property type="entry name" value="PIN_dom"/>
</dbReference>
<evidence type="ECO:0000313" key="2">
    <source>
        <dbReference type="EMBL" id="PJZ25433.1"/>
    </source>
</evidence>
<sequence>MIVLDTHAWIWLMEGDPKMEKEPILRKLYRHIPHRGIFISEISGWEVGMLVSKKRIQISGTLNRWLQDAYNAPGIQPYRLSPEVIVESVNLPDSFHGDPADRMIVATARVLNAELVTKDKEIIKYGKKGNLKVISI</sequence>
<dbReference type="SUPFAM" id="SSF88723">
    <property type="entry name" value="PIN domain-like"/>
    <property type="match status" value="1"/>
</dbReference>
<feature type="domain" description="PIN" evidence="1">
    <location>
        <begin position="2"/>
        <end position="127"/>
    </location>
</feature>
<dbReference type="InterPro" id="IPR029060">
    <property type="entry name" value="PIN-like_dom_sf"/>
</dbReference>
<evidence type="ECO:0000259" key="1">
    <source>
        <dbReference type="Pfam" id="PF01850"/>
    </source>
</evidence>
<dbReference type="Pfam" id="PF01850">
    <property type="entry name" value="PIN"/>
    <property type="match status" value="1"/>
</dbReference>
<dbReference type="OrthoDB" id="9798990at2"/>
<dbReference type="EMBL" id="NPDN01000005">
    <property type="protein sequence ID" value="PJZ25433.1"/>
    <property type="molecule type" value="Genomic_DNA"/>
</dbReference>
<dbReference type="Proteomes" id="UP000232196">
    <property type="component" value="Unassembled WGS sequence"/>
</dbReference>
<reference evidence="2 3" key="1">
    <citation type="submission" date="2017-07" db="EMBL/GenBank/DDBJ databases">
        <title>Leptospira spp. isolated from tropical soils.</title>
        <authorList>
            <person name="Thibeaux R."/>
            <person name="Iraola G."/>
            <person name="Ferres I."/>
            <person name="Bierque E."/>
            <person name="Girault D."/>
            <person name="Soupe-Gilbert M.-E."/>
            <person name="Picardeau M."/>
            <person name="Goarant C."/>
        </authorList>
    </citation>
    <scope>NUCLEOTIDE SEQUENCE [LARGE SCALE GENOMIC DNA]</scope>
    <source>
        <strain evidence="2 3">MCA1-C-A1</strain>
    </source>
</reference>
<dbReference type="CDD" id="cd09872">
    <property type="entry name" value="PIN_Sll0205-like"/>
    <property type="match status" value="1"/>
</dbReference>
<dbReference type="AlphaFoldDB" id="A0A2M9XCM8"/>
<dbReference type="PANTHER" id="PTHR36173">
    <property type="entry name" value="RIBONUCLEASE VAPC16-RELATED"/>
    <property type="match status" value="1"/>
</dbReference>
<protein>
    <submittedName>
        <fullName evidence="2">PIN domain nuclease</fullName>
    </submittedName>
</protein>
<dbReference type="InterPro" id="IPR041705">
    <property type="entry name" value="PIN_Sll0205"/>
</dbReference>
<proteinExistence type="predicted"/>
<gene>
    <name evidence="2" type="ORF">CH357_10970</name>
</gene>
<keyword evidence="3" id="KW-1185">Reference proteome</keyword>
<name>A0A2M9XCM8_9LEPT</name>
<dbReference type="InterPro" id="IPR052919">
    <property type="entry name" value="TA_system_RNase"/>
</dbReference>
<accession>A0A2M9XCM8</accession>
<comment type="caution">
    <text evidence="2">The sequence shown here is derived from an EMBL/GenBank/DDBJ whole genome shotgun (WGS) entry which is preliminary data.</text>
</comment>
<evidence type="ECO:0000313" key="3">
    <source>
        <dbReference type="Proteomes" id="UP000232196"/>
    </source>
</evidence>
<dbReference type="RefSeq" id="WP_100706779.1">
    <property type="nucleotide sequence ID" value="NZ_NPDL01000008.1"/>
</dbReference>